<feature type="region of interest" description="Disordered" evidence="1">
    <location>
        <begin position="1"/>
        <end position="23"/>
    </location>
</feature>
<organism evidence="2">
    <name type="scientific">Arundo donax</name>
    <name type="common">Giant reed</name>
    <name type="synonym">Donax arundinaceus</name>
    <dbReference type="NCBI Taxonomy" id="35708"/>
    <lineage>
        <taxon>Eukaryota</taxon>
        <taxon>Viridiplantae</taxon>
        <taxon>Streptophyta</taxon>
        <taxon>Embryophyta</taxon>
        <taxon>Tracheophyta</taxon>
        <taxon>Spermatophyta</taxon>
        <taxon>Magnoliopsida</taxon>
        <taxon>Liliopsida</taxon>
        <taxon>Poales</taxon>
        <taxon>Poaceae</taxon>
        <taxon>PACMAD clade</taxon>
        <taxon>Arundinoideae</taxon>
        <taxon>Arundineae</taxon>
        <taxon>Arundo</taxon>
    </lineage>
</organism>
<sequence length="68" mass="7383">MDNVKHVAGIPNTDSEGESKFDQSSTSFSQVLSTEGITWFRFGLSLDSLTSQATSQLSGSELIFYSQS</sequence>
<dbReference type="AlphaFoldDB" id="A0A0A9C2M4"/>
<reference evidence="2" key="2">
    <citation type="journal article" date="2015" name="Data Brief">
        <title>Shoot transcriptome of the giant reed, Arundo donax.</title>
        <authorList>
            <person name="Barrero R.A."/>
            <person name="Guerrero F.D."/>
            <person name="Moolhuijzen P."/>
            <person name="Goolsby J.A."/>
            <person name="Tidwell J."/>
            <person name="Bellgard S.E."/>
            <person name="Bellgard M.I."/>
        </authorList>
    </citation>
    <scope>NUCLEOTIDE SEQUENCE</scope>
    <source>
        <tissue evidence="2">Shoot tissue taken approximately 20 cm above the soil surface</tissue>
    </source>
</reference>
<protein>
    <submittedName>
        <fullName evidence="2">Uncharacterized protein</fullName>
    </submittedName>
</protein>
<name>A0A0A9C2M4_ARUDO</name>
<evidence type="ECO:0000313" key="2">
    <source>
        <dbReference type="EMBL" id="JAD69836.1"/>
    </source>
</evidence>
<dbReference type="EMBL" id="GBRH01228059">
    <property type="protein sequence ID" value="JAD69836.1"/>
    <property type="molecule type" value="Transcribed_RNA"/>
</dbReference>
<reference evidence="2" key="1">
    <citation type="submission" date="2014-09" db="EMBL/GenBank/DDBJ databases">
        <authorList>
            <person name="Magalhaes I.L.F."/>
            <person name="Oliveira U."/>
            <person name="Santos F.R."/>
            <person name="Vidigal T.H.D.A."/>
            <person name="Brescovit A.D."/>
            <person name="Santos A.J."/>
        </authorList>
    </citation>
    <scope>NUCLEOTIDE SEQUENCE</scope>
    <source>
        <tissue evidence="2">Shoot tissue taken approximately 20 cm above the soil surface</tissue>
    </source>
</reference>
<evidence type="ECO:0000256" key="1">
    <source>
        <dbReference type="SAM" id="MobiDB-lite"/>
    </source>
</evidence>
<accession>A0A0A9C2M4</accession>
<proteinExistence type="predicted"/>